<dbReference type="EMBL" id="KI913976">
    <property type="protein sequence ID" value="ETV96555.1"/>
    <property type="molecule type" value="Genomic_DNA"/>
</dbReference>
<evidence type="ECO:0000259" key="1">
    <source>
        <dbReference type="Pfam" id="PF01738"/>
    </source>
</evidence>
<dbReference type="InterPro" id="IPR002925">
    <property type="entry name" value="Dienelactn_hydro"/>
</dbReference>
<protein>
    <recommendedName>
        <fullName evidence="1">Dienelactone hydrolase domain-containing protein</fullName>
    </recommendedName>
</protein>
<dbReference type="InterPro" id="IPR029058">
    <property type="entry name" value="AB_hydrolase_fold"/>
</dbReference>
<name>A0A024TQX2_9STRA</name>
<dbReference type="GO" id="GO:0016787">
    <property type="term" value="F:hydrolase activity"/>
    <property type="evidence" value="ECO:0007669"/>
    <property type="project" value="InterPro"/>
</dbReference>
<dbReference type="Pfam" id="PF01738">
    <property type="entry name" value="DLH"/>
    <property type="match status" value="1"/>
</dbReference>
<dbReference type="Gene3D" id="3.40.50.1820">
    <property type="entry name" value="alpha/beta hydrolase"/>
    <property type="match status" value="1"/>
</dbReference>
<dbReference type="PANTHER" id="PTHR17630">
    <property type="entry name" value="DIENELACTONE HYDROLASE"/>
    <property type="match status" value="1"/>
</dbReference>
<dbReference type="RefSeq" id="XP_008874818.1">
    <property type="nucleotide sequence ID" value="XM_008876596.1"/>
</dbReference>
<evidence type="ECO:0000313" key="2">
    <source>
        <dbReference type="EMBL" id="ETV96555.1"/>
    </source>
</evidence>
<organism evidence="2">
    <name type="scientific">Aphanomyces invadans</name>
    <dbReference type="NCBI Taxonomy" id="157072"/>
    <lineage>
        <taxon>Eukaryota</taxon>
        <taxon>Sar</taxon>
        <taxon>Stramenopiles</taxon>
        <taxon>Oomycota</taxon>
        <taxon>Saprolegniomycetes</taxon>
        <taxon>Saprolegniales</taxon>
        <taxon>Verrucalvaceae</taxon>
        <taxon>Aphanomyces</taxon>
    </lineage>
</organism>
<dbReference type="AlphaFoldDB" id="A0A024TQX2"/>
<feature type="domain" description="Dienelactone hydrolase" evidence="1">
    <location>
        <begin position="36"/>
        <end position="253"/>
    </location>
</feature>
<dbReference type="GeneID" id="20087315"/>
<dbReference type="VEuPathDB" id="FungiDB:H310_10265"/>
<dbReference type="PANTHER" id="PTHR17630:SF44">
    <property type="entry name" value="PROTEIN AIM2"/>
    <property type="match status" value="1"/>
</dbReference>
<sequence length="264" mass="29480">MSCCPPTSLPPMPTTSAKESMLMGTTNVFFYDNPASDRCVLVFPDVFGVDSGRTKDNCIRLSALYKVVLIEMNAANDFPLAEQDTPWPWPVEWIRKLVLQVRIIKWARARPFDKLQPKIDHVVTYMKTHHNVAKFGAMGYCWGAWVVAKCSTLPDTPLACGISFHPSWRVEDVSTGWGKAAKLGDLIRVPQLVLSAGDDPAFVKPGNSVDMSLQSKPFESKLREFSTMTHGWVNRGDMTIPEVAQGVREAWDDEALPFLKLHLG</sequence>
<gene>
    <name evidence="2" type="ORF">H310_10265</name>
</gene>
<proteinExistence type="predicted"/>
<dbReference type="OrthoDB" id="17560at2759"/>
<reference evidence="2" key="1">
    <citation type="submission" date="2013-12" db="EMBL/GenBank/DDBJ databases">
        <title>The Genome Sequence of Aphanomyces invadans NJM9701.</title>
        <authorList>
            <consortium name="The Broad Institute Genomics Platform"/>
            <person name="Russ C."/>
            <person name="Tyler B."/>
            <person name="van West P."/>
            <person name="Dieguez-Uribeondo J."/>
            <person name="Young S.K."/>
            <person name="Zeng Q."/>
            <person name="Gargeya S."/>
            <person name="Fitzgerald M."/>
            <person name="Abouelleil A."/>
            <person name="Alvarado L."/>
            <person name="Chapman S.B."/>
            <person name="Gainer-Dewar J."/>
            <person name="Goldberg J."/>
            <person name="Griggs A."/>
            <person name="Gujja S."/>
            <person name="Hansen M."/>
            <person name="Howarth C."/>
            <person name="Imamovic A."/>
            <person name="Ireland A."/>
            <person name="Larimer J."/>
            <person name="McCowan C."/>
            <person name="Murphy C."/>
            <person name="Pearson M."/>
            <person name="Poon T.W."/>
            <person name="Priest M."/>
            <person name="Roberts A."/>
            <person name="Saif S."/>
            <person name="Shea T."/>
            <person name="Sykes S."/>
            <person name="Wortman J."/>
            <person name="Nusbaum C."/>
            <person name="Birren B."/>
        </authorList>
    </citation>
    <scope>NUCLEOTIDE SEQUENCE [LARGE SCALE GENOMIC DNA]</scope>
    <source>
        <strain evidence="2">NJM9701</strain>
    </source>
</reference>
<dbReference type="eggNOG" id="KOG3043">
    <property type="taxonomic scope" value="Eukaryota"/>
</dbReference>
<dbReference type="STRING" id="157072.A0A024TQX2"/>
<accession>A0A024TQX2</accession>
<dbReference type="SUPFAM" id="SSF53474">
    <property type="entry name" value="alpha/beta-Hydrolases"/>
    <property type="match status" value="1"/>
</dbReference>